<feature type="transmembrane region" description="Helical" evidence="7">
    <location>
        <begin position="228"/>
        <end position="249"/>
    </location>
</feature>
<evidence type="ECO:0000259" key="8">
    <source>
        <dbReference type="PROSITE" id="PS50928"/>
    </source>
</evidence>
<proteinExistence type="inferred from homology"/>
<evidence type="ECO:0000256" key="1">
    <source>
        <dbReference type="ARBA" id="ARBA00004651"/>
    </source>
</evidence>
<feature type="transmembrane region" description="Helical" evidence="7">
    <location>
        <begin position="74"/>
        <end position="97"/>
    </location>
</feature>
<keyword evidence="10" id="KW-1185">Reference proteome</keyword>
<evidence type="ECO:0000256" key="7">
    <source>
        <dbReference type="RuleBase" id="RU363032"/>
    </source>
</evidence>
<evidence type="ECO:0000313" key="10">
    <source>
        <dbReference type="Proteomes" id="UP001305702"/>
    </source>
</evidence>
<organism evidence="9 10">
    <name type="scientific">Paenibacillus aurantius</name>
    <dbReference type="NCBI Taxonomy" id="2918900"/>
    <lineage>
        <taxon>Bacteria</taxon>
        <taxon>Bacillati</taxon>
        <taxon>Bacillota</taxon>
        <taxon>Bacilli</taxon>
        <taxon>Bacillales</taxon>
        <taxon>Paenibacillaceae</taxon>
        <taxon>Paenibacillus</taxon>
    </lineage>
</organism>
<gene>
    <name evidence="9" type="ORF">MJA45_26510</name>
</gene>
<dbReference type="InterPro" id="IPR035906">
    <property type="entry name" value="MetI-like_sf"/>
</dbReference>
<reference evidence="9 10" key="1">
    <citation type="submission" date="2022-02" db="EMBL/GenBank/DDBJ databases">
        <title>Paenibacillus sp. MBLB1776 Whole Genome Shotgun Sequencing.</title>
        <authorList>
            <person name="Hwang C.Y."/>
            <person name="Cho E.-S."/>
            <person name="Seo M.-J."/>
        </authorList>
    </citation>
    <scope>NUCLEOTIDE SEQUENCE [LARGE SCALE GENOMIC DNA]</scope>
    <source>
        <strain evidence="9 10">MBLB1776</strain>
    </source>
</reference>
<dbReference type="CDD" id="cd06261">
    <property type="entry name" value="TM_PBP2"/>
    <property type="match status" value="1"/>
</dbReference>
<dbReference type="SUPFAM" id="SSF161098">
    <property type="entry name" value="MetI-like"/>
    <property type="match status" value="1"/>
</dbReference>
<evidence type="ECO:0000256" key="5">
    <source>
        <dbReference type="ARBA" id="ARBA00022989"/>
    </source>
</evidence>
<dbReference type="RefSeq" id="WP_315604885.1">
    <property type="nucleotide sequence ID" value="NZ_CP130318.1"/>
</dbReference>
<keyword evidence="6 7" id="KW-0472">Membrane</keyword>
<evidence type="ECO:0000256" key="2">
    <source>
        <dbReference type="ARBA" id="ARBA00022448"/>
    </source>
</evidence>
<dbReference type="Gene3D" id="1.10.3720.10">
    <property type="entry name" value="MetI-like"/>
    <property type="match status" value="1"/>
</dbReference>
<feature type="domain" description="ABC transmembrane type-1" evidence="8">
    <location>
        <begin position="66"/>
        <end position="250"/>
    </location>
</feature>
<feature type="transmembrane region" description="Helical" evidence="7">
    <location>
        <begin position="132"/>
        <end position="151"/>
    </location>
</feature>
<dbReference type="EMBL" id="CP130318">
    <property type="protein sequence ID" value="WNQ11109.1"/>
    <property type="molecule type" value="Genomic_DNA"/>
</dbReference>
<protein>
    <submittedName>
        <fullName evidence="9">ABC transporter permease</fullName>
    </submittedName>
</protein>
<sequence length="261" mass="27711">MSKAKQPGKSSGTLRLGQLGLLVLLLGVCEALVRSGTVSSLYLPAPVQVMKELGRLFADGGLFKAIGVTLGEFLAGYGLAAAGGMAVGLFLVLVPWAEAFFRPYLSALMAIPKVTIIPLLALWLGIGMTHKISIVFLFCFFTIAINTMTGVKQTADQHLKVARVFEASRAQTIVKVILPSAAPTIFAGLRLSAATGLVGALFGEMLGSKDGLGNILVKATSLYNTPQAFGIVVLVTLVSVLLIGLIDWLERKVFLKWKSTY</sequence>
<keyword evidence="3" id="KW-1003">Cell membrane</keyword>
<dbReference type="AlphaFoldDB" id="A0AA96LBW2"/>
<evidence type="ECO:0000256" key="6">
    <source>
        <dbReference type="ARBA" id="ARBA00023136"/>
    </source>
</evidence>
<dbReference type="Pfam" id="PF00528">
    <property type="entry name" value="BPD_transp_1"/>
    <property type="match status" value="1"/>
</dbReference>
<keyword evidence="4 7" id="KW-0812">Transmembrane</keyword>
<dbReference type="PROSITE" id="PS50928">
    <property type="entry name" value="ABC_TM1"/>
    <property type="match status" value="1"/>
</dbReference>
<evidence type="ECO:0000256" key="3">
    <source>
        <dbReference type="ARBA" id="ARBA00022475"/>
    </source>
</evidence>
<dbReference type="PANTHER" id="PTHR30151">
    <property type="entry name" value="ALKANE SULFONATE ABC TRANSPORTER-RELATED, MEMBRANE SUBUNIT"/>
    <property type="match status" value="1"/>
</dbReference>
<dbReference type="Proteomes" id="UP001305702">
    <property type="component" value="Chromosome"/>
</dbReference>
<feature type="transmembrane region" description="Helical" evidence="7">
    <location>
        <begin position="104"/>
        <end position="126"/>
    </location>
</feature>
<comment type="subcellular location">
    <subcellularLocation>
        <location evidence="1 7">Cell membrane</location>
        <topology evidence="1 7">Multi-pass membrane protein</topology>
    </subcellularLocation>
</comment>
<dbReference type="PANTHER" id="PTHR30151:SF20">
    <property type="entry name" value="ABC TRANSPORTER PERMEASE PROTEIN HI_0355-RELATED"/>
    <property type="match status" value="1"/>
</dbReference>
<comment type="similarity">
    <text evidence="7">Belongs to the binding-protein-dependent transport system permease family.</text>
</comment>
<dbReference type="KEGG" id="paun:MJA45_26510"/>
<evidence type="ECO:0000256" key="4">
    <source>
        <dbReference type="ARBA" id="ARBA00022692"/>
    </source>
</evidence>
<keyword evidence="5 7" id="KW-1133">Transmembrane helix</keyword>
<dbReference type="InterPro" id="IPR000515">
    <property type="entry name" value="MetI-like"/>
</dbReference>
<evidence type="ECO:0000313" key="9">
    <source>
        <dbReference type="EMBL" id="WNQ11109.1"/>
    </source>
</evidence>
<name>A0AA96LBW2_9BACL</name>
<dbReference type="GO" id="GO:0005886">
    <property type="term" value="C:plasma membrane"/>
    <property type="evidence" value="ECO:0007669"/>
    <property type="project" value="UniProtKB-SubCell"/>
</dbReference>
<accession>A0AA96LBW2</accession>
<keyword evidence="2 7" id="KW-0813">Transport</keyword>
<dbReference type="GO" id="GO:0055085">
    <property type="term" value="P:transmembrane transport"/>
    <property type="evidence" value="ECO:0007669"/>
    <property type="project" value="InterPro"/>
</dbReference>